<accession>A0A5A8DQV4</accession>
<gene>
    <name evidence="16" type="ORF">FNF28_00640</name>
    <name evidence="15" type="ORF">FNF31_00688</name>
</gene>
<dbReference type="InterPro" id="IPR011006">
    <property type="entry name" value="CheY-like_superfamily"/>
</dbReference>
<dbReference type="CDD" id="cd00082">
    <property type="entry name" value="HisKA"/>
    <property type="match status" value="1"/>
</dbReference>
<dbReference type="SUPFAM" id="SSF47384">
    <property type="entry name" value="Homodimeric domain of signal transducing histidine kinase"/>
    <property type="match status" value="1"/>
</dbReference>
<evidence type="ECO:0000256" key="6">
    <source>
        <dbReference type="ARBA" id="ARBA00022777"/>
    </source>
</evidence>
<feature type="region of interest" description="Disordered" evidence="11">
    <location>
        <begin position="1053"/>
        <end position="1079"/>
    </location>
</feature>
<evidence type="ECO:0000256" key="8">
    <source>
        <dbReference type="ARBA" id="ARBA00023136"/>
    </source>
</evidence>
<feature type="region of interest" description="Disordered" evidence="11">
    <location>
        <begin position="1233"/>
        <end position="1257"/>
    </location>
</feature>
<feature type="region of interest" description="Disordered" evidence="11">
    <location>
        <begin position="1891"/>
        <end position="1922"/>
    </location>
</feature>
<dbReference type="GO" id="GO:0005886">
    <property type="term" value="C:plasma membrane"/>
    <property type="evidence" value="ECO:0007669"/>
    <property type="project" value="TreeGrafter"/>
</dbReference>
<dbReference type="Gene3D" id="1.10.287.130">
    <property type="match status" value="1"/>
</dbReference>
<feature type="compositionally biased region" description="Low complexity" evidence="11">
    <location>
        <begin position="1490"/>
        <end position="1502"/>
    </location>
</feature>
<feature type="compositionally biased region" description="Low complexity" evidence="11">
    <location>
        <begin position="1711"/>
        <end position="1735"/>
    </location>
</feature>
<keyword evidence="10" id="KW-0175">Coiled coil</keyword>
<feature type="compositionally biased region" description="Pro residues" evidence="11">
    <location>
        <begin position="854"/>
        <end position="868"/>
    </location>
</feature>
<feature type="compositionally biased region" description="Basic and acidic residues" evidence="11">
    <location>
        <begin position="1143"/>
        <end position="1153"/>
    </location>
</feature>
<feature type="region of interest" description="Disordered" evidence="11">
    <location>
        <begin position="816"/>
        <end position="908"/>
    </location>
</feature>
<keyword evidence="5 12" id="KW-0812">Transmembrane</keyword>
<dbReference type="InterPro" id="IPR003661">
    <property type="entry name" value="HisK_dim/P_dom"/>
</dbReference>
<dbReference type="InterPro" id="IPR006189">
    <property type="entry name" value="CHASE_dom"/>
</dbReference>
<dbReference type="InterPro" id="IPR036890">
    <property type="entry name" value="HATPase_C_sf"/>
</dbReference>
<evidence type="ECO:0000256" key="3">
    <source>
        <dbReference type="ARBA" id="ARBA00012438"/>
    </source>
</evidence>
<evidence type="ECO:0000256" key="12">
    <source>
        <dbReference type="SAM" id="Phobius"/>
    </source>
</evidence>
<comment type="subcellular location">
    <subcellularLocation>
        <location evidence="2">Membrane</location>
    </subcellularLocation>
</comment>
<dbReference type="PANTHER" id="PTHR43047">
    <property type="entry name" value="TWO-COMPONENT HISTIDINE PROTEIN KINASE"/>
    <property type="match status" value="1"/>
</dbReference>
<evidence type="ECO:0000313" key="15">
    <source>
        <dbReference type="EMBL" id="KAA0167753.1"/>
    </source>
</evidence>
<feature type="region of interest" description="Disordered" evidence="11">
    <location>
        <begin position="1135"/>
        <end position="1185"/>
    </location>
</feature>
<feature type="compositionally biased region" description="Acidic residues" evidence="11">
    <location>
        <begin position="711"/>
        <end position="722"/>
    </location>
</feature>
<proteinExistence type="predicted"/>
<dbReference type="SUPFAM" id="SSF55874">
    <property type="entry name" value="ATPase domain of HSP90 chaperone/DNA topoisomerase II/histidine kinase"/>
    <property type="match status" value="1"/>
</dbReference>
<dbReference type="InterPro" id="IPR001789">
    <property type="entry name" value="Sig_transdc_resp-reg_receiver"/>
</dbReference>
<keyword evidence="4" id="KW-0808">Transferase</keyword>
<evidence type="ECO:0000256" key="9">
    <source>
        <dbReference type="PROSITE-ProRule" id="PRU00169"/>
    </source>
</evidence>
<evidence type="ECO:0000256" key="11">
    <source>
        <dbReference type="SAM" id="MobiDB-lite"/>
    </source>
</evidence>
<feature type="compositionally biased region" description="Low complexity" evidence="11">
    <location>
        <begin position="1777"/>
        <end position="1789"/>
    </location>
</feature>
<dbReference type="InterPro" id="IPR042240">
    <property type="entry name" value="CHASE_sf"/>
</dbReference>
<feature type="transmembrane region" description="Helical" evidence="12">
    <location>
        <begin position="6"/>
        <end position="27"/>
    </location>
</feature>
<comment type="catalytic activity">
    <reaction evidence="1">
        <text>ATP + protein L-histidine = ADP + protein N-phospho-L-histidine.</text>
        <dbReference type="EC" id="2.7.13.3"/>
    </reaction>
</comment>
<dbReference type="PANTHER" id="PTHR43047:SF71">
    <property type="entry name" value="HISTIDINE KINASE CONTAINING CHEY-HOMOLOGOUS RECEIVER DOMAIN-RELATED"/>
    <property type="match status" value="1"/>
</dbReference>
<evidence type="ECO:0000256" key="5">
    <source>
        <dbReference type="ARBA" id="ARBA00022692"/>
    </source>
</evidence>
<sequence>MVVGKAIPLAAVAVVMVAGGALMAALYPAEFAASRQASFRPRAASILKIADRSFAATLAAFQQATAGLRVLGGEGFSNNRSAYVASTATEFSIAGIATSYATVIESTFAGLVADLPAMSAAYGAEVSISGWDEDGKVVSIAPGSRPPDEPVAYYKNIADTTPTGVLGLDVYTEPRRAQAVRRAKALNAAIATAPTSISTTGLPSIQIYGAAYSSDISPAGKLILAPYCEPVGNSSAHQFLGWGIVPVTLTTLINSQLGSEVVSEDLQAVGEDVTDAPQFAWAREQLEAANPCGSRLSLPSTGTDAGSSLILSILHHFSPICDEGNTLFVVEAGEDAPSSFGEIAARCRGLADEIQRLRDASLTPKENLTVPTNAALHMGMVIQFAGRFWSITMTTTKRWEETHPGPSFPLSLRLLLVAVVGLGLMATIYTCLERQEGAIRAEEARRKAIRKRAAAANEAHSQTLSYVAHEVRNPAHVQLATAELMEDYITDAMESAAPETLEDPALQGIFDMLKKDAETLRSTSQVTVRLVSDLLDLTKLKSGRLSVVLRGNRVSSMLSEAVERHAAMADPAVRVEWRVGAGVPQYLLSDGLRVSQVLNNGLSNAAKFCRKGFITVTATLEWRFAPRAFFRQMTKAQRRERKRAARLEAERAKQCWPRGRAGPLHTESSSGPGSDRRAGRRTRRLRTASADAGQVKAMSSKSDASSASDSDSSDEGDDDDISTDPLGIIDVDGSGEVPDVVSYLPLPAASAASTPHTPRRDPIGVLRAGMRTSIGSGIVEDKFGTSALRVVGDLPLNATAAPADMLDLVDPGLWSPPLQPTAPESTLAAGPVVQRRRAASVGQHGRAGTSVSPAPGPPESQHRPPSPVPSRWRRGRSRRAAASETSTEARQSDASTFMQGRRAGGGRHGVVSLVKDDASAAQHFPDVSSDAVRSNARAASRRRIRFAGVANQKDGMEHRRFWTAGGRLAGASQPAQGPTSAVSVAASLRGSAHKSPPAAAAAAAAAAGSEAGAVATDPSEALTPAQGSADGVIPASSTAEELGFHVMRLPKGGKVYARHPRPPPSATRDGRSQMSAVSGDAEVAAQWLAPPAADACPLVPFQAPDGRWAMPFVVFRVVNTGHGLRGKSMRELFAPYSSGADEDPGKASREGKARKPASKSAPALPSDEEVGSTRHAAGDHEADDDATYVAASRNAQASRAATTADVGGTSAAPTRVDAGMTMLDDPAAADEQLAAAAAGPPSPSGASKGREAKDKGSFAARVRSTGLGLGIAARLAFSMGATIRLFDAERDAMQAVASATGISSDGAHTVVYEGIPETARRPGSAGRPVTVFEVALPVCPPSRLPRAQDDVPDEALLPESANGHSDGLSGTPRAGVSFQQEGLAVNSRHLYMRPSTSLPVGDSPRGQSEASEGDARHRLSTSSQGIAVTSGAGHGSFTKVASSGGGGSSAGSERARAAAGGGVGHQGRSLDLSESPRGLSTGTSLRSMRQGRGPQSQQQSPQLVGLPAGSGQIKLPALDHPSRQSSSGAELGSASPVAVLGGCPPADTRKRASRGRHSSSRDVTEPRPAPEVDTAASRPRVNLPGGIESPDHGSLRSRHRLGGVDIGASDGTAAPTASPGAVSPESKSSRRLAARSGRTREERAKRRQRRDKQRAARAGSDADADSSVTSPASCAANQGKAAAQPPPLPGATSIDERSDRPAQGTQPVTGAASAAVARAFGADTMGSSGTSTPSTVAKGRPRYRFPSGEPDAAALAGRSHGDAIPTDTSARPPTHRAAASAAAAVAAASGGPSPIRGRATTTPDKHATGKSSTASSSDHPTTAAFVMGQPIPRPRKLPPMRVLLVDDDNSVREITARMLRRLGCSVDALTDGVYVESFLRKAGDIGPSAAGKGTPPVAAATASSFVPRNTRSLSPTGSTASGAHAASDRALALGTSTPVPSTPARANRYDVIFLDIVMPRLSGDVVARTLIQKHGMSTPIFACSGNALPADLERYRQCGFSGIAAKPFSLAALKAKLFEVAAAKELSRSHVGLAAGKPAPLDVMAIMGSGPGHSGLAETELFAAVAAHVLREA</sequence>
<dbReference type="InterPro" id="IPR036097">
    <property type="entry name" value="HisK_dim/P_sf"/>
</dbReference>
<feature type="modified residue" description="4-aspartylphosphate" evidence="9">
    <location>
        <position position="1955"/>
    </location>
</feature>
<dbReference type="Pfam" id="PF00072">
    <property type="entry name" value="Response_reg"/>
    <property type="match status" value="1"/>
</dbReference>
<evidence type="ECO:0000256" key="7">
    <source>
        <dbReference type="ARBA" id="ARBA00022989"/>
    </source>
</evidence>
<evidence type="ECO:0000313" key="18">
    <source>
        <dbReference type="Proteomes" id="UP000325113"/>
    </source>
</evidence>
<reference evidence="17 18" key="1">
    <citation type="submission" date="2019-07" db="EMBL/GenBank/DDBJ databases">
        <title>Genomes of Cafeteria roenbergensis.</title>
        <authorList>
            <person name="Fischer M.G."/>
            <person name="Hackl T."/>
            <person name="Roman M."/>
        </authorList>
    </citation>
    <scope>NUCLEOTIDE SEQUENCE [LARGE SCALE GENOMIC DNA]</scope>
    <source>
        <strain evidence="15 18">Cflag</strain>
        <strain evidence="16 17">RCC970-E3</strain>
    </source>
</reference>
<feature type="compositionally biased region" description="Low complexity" evidence="11">
    <location>
        <begin position="1233"/>
        <end position="1247"/>
    </location>
</feature>
<feature type="compositionally biased region" description="Low complexity" evidence="11">
    <location>
        <begin position="880"/>
        <end position="889"/>
    </location>
</feature>
<dbReference type="EMBL" id="VLTL01000005">
    <property type="protein sequence ID" value="KAA0171707.1"/>
    <property type="molecule type" value="Genomic_DNA"/>
</dbReference>
<feature type="compositionally biased region" description="Low complexity" evidence="11">
    <location>
        <begin position="699"/>
        <end position="710"/>
    </location>
</feature>
<feature type="region of interest" description="Disordered" evidence="11">
    <location>
        <begin position="1393"/>
        <end position="1823"/>
    </location>
</feature>
<evidence type="ECO:0000256" key="10">
    <source>
        <dbReference type="SAM" id="Coils"/>
    </source>
</evidence>
<name>A0A5A8DQV4_CAFRO</name>
<keyword evidence="8 12" id="KW-0472">Membrane</keyword>
<dbReference type="SUPFAM" id="SSF52172">
    <property type="entry name" value="CheY-like"/>
    <property type="match status" value="2"/>
</dbReference>
<comment type="caution">
    <text evidence="15">The sequence shown here is derived from an EMBL/GenBank/DDBJ whole genome shotgun (WGS) entry which is preliminary data.</text>
</comment>
<dbReference type="Proteomes" id="UP000324907">
    <property type="component" value="Unassembled WGS sequence"/>
</dbReference>
<feature type="compositionally biased region" description="Polar residues" evidence="11">
    <location>
        <begin position="1809"/>
        <end position="1820"/>
    </location>
</feature>
<dbReference type="EC" id="2.7.13.3" evidence="3"/>
<feature type="domain" description="Response regulatory" evidence="13">
    <location>
        <begin position="1841"/>
        <end position="2021"/>
    </location>
</feature>
<keyword evidence="6" id="KW-0418">Kinase</keyword>
<feature type="region of interest" description="Disordered" evidence="11">
    <location>
        <begin position="641"/>
        <end position="734"/>
    </location>
</feature>
<dbReference type="PROSITE" id="PS50110">
    <property type="entry name" value="RESPONSE_REGULATORY"/>
    <property type="match status" value="1"/>
</dbReference>
<protein>
    <recommendedName>
        <fullName evidence="3">histidine kinase</fullName>
        <ecNumber evidence="3">2.7.13.3</ecNumber>
    </recommendedName>
</protein>
<dbReference type="PROSITE" id="PS50839">
    <property type="entry name" value="CHASE"/>
    <property type="match status" value="1"/>
</dbReference>
<organism evidence="15 18">
    <name type="scientific">Cafeteria roenbergensis</name>
    <name type="common">Marine flagellate</name>
    <dbReference type="NCBI Taxonomy" id="33653"/>
    <lineage>
        <taxon>Eukaryota</taxon>
        <taxon>Sar</taxon>
        <taxon>Stramenopiles</taxon>
        <taxon>Bigyra</taxon>
        <taxon>Opalozoa</taxon>
        <taxon>Bicosoecida</taxon>
        <taxon>Cafeteriaceae</taxon>
        <taxon>Cafeteria</taxon>
    </lineage>
</organism>
<feature type="domain" description="CHASE" evidence="14">
    <location>
        <begin position="150"/>
        <end position="257"/>
    </location>
</feature>
<keyword evidence="9" id="KW-0597">Phosphoprotein</keyword>
<evidence type="ECO:0000313" key="17">
    <source>
        <dbReference type="Proteomes" id="UP000324907"/>
    </source>
</evidence>
<dbReference type="CDD" id="cd17546">
    <property type="entry name" value="REC_hyHK_CKI1_RcsC-like"/>
    <property type="match status" value="1"/>
</dbReference>
<evidence type="ECO:0000256" key="4">
    <source>
        <dbReference type="ARBA" id="ARBA00022679"/>
    </source>
</evidence>
<feature type="coiled-coil region" evidence="10">
    <location>
        <begin position="432"/>
        <end position="459"/>
    </location>
</feature>
<dbReference type="SMART" id="SM00448">
    <property type="entry name" value="REC"/>
    <property type="match status" value="1"/>
</dbReference>
<dbReference type="Proteomes" id="UP000325113">
    <property type="component" value="Unassembled WGS sequence"/>
</dbReference>
<dbReference type="EMBL" id="VLTM01000004">
    <property type="protein sequence ID" value="KAA0167753.1"/>
    <property type="molecule type" value="Genomic_DNA"/>
</dbReference>
<evidence type="ECO:0000313" key="16">
    <source>
        <dbReference type="EMBL" id="KAA0171707.1"/>
    </source>
</evidence>
<dbReference type="GO" id="GO:0009927">
    <property type="term" value="F:histidine phosphotransfer kinase activity"/>
    <property type="evidence" value="ECO:0007669"/>
    <property type="project" value="TreeGrafter"/>
</dbReference>
<dbReference type="Gene3D" id="3.30.565.10">
    <property type="entry name" value="Histidine kinase-like ATPase, C-terminal domain"/>
    <property type="match status" value="1"/>
</dbReference>
<evidence type="ECO:0000259" key="14">
    <source>
        <dbReference type="PROSITE" id="PS50839"/>
    </source>
</evidence>
<feature type="compositionally biased region" description="Polar residues" evidence="11">
    <location>
        <begin position="1901"/>
        <end position="1913"/>
    </location>
</feature>
<dbReference type="SMART" id="SM00388">
    <property type="entry name" value="HisKA"/>
    <property type="match status" value="1"/>
</dbReference>
<dbReference type="Gene3D" id="3.40.50.2300">
    <property type="match status" value="1"/>
</dbReference>
<evidence type="ECO:0000256" key="1">
    <source>
        <dbReference type="ARBA" id="ARBA00000085"/>
    </source>
</evidence>
<feature type="compositionally biased region" description="Polar residues" evidence="11">
    <location>
        <begin position="1478"/>
        <end position="1487"/>
    </location>
</feature>
<evidence type="ECO:0000259" key="13">
    <source>
        <dbReference type="PROSITE" id="PS50110"/>
    </source>
</evidence>
<feature type="compositionally biased region" description="Basic and acidic residues" evidence="11">
    <location>
        <begin position="1559"/>
        <end position="1570"/>
    </location>
</feature>
<dbReference type="Gene3D" id="3.30.450.350">
    <property type="entry name" value="CHASE domain"/>
    <property type="match status" value="1"/>
</dbReference>
<feature type="compositionally biased region" description="Low complexity" evidence="11">
    <location>
        <begin position="1656"/>
        <end position="1673"/>
    </location>
</feature>
<evidence type="ECO:0000256" key="2">
    <source>
        <dbReference type="ARBA" id="ARBA00004370"/>
    </source>
</evidence>
<dbReference type="GO" id="GO:0000155">
    <property type="term" value="F:phosphorelay sensor kinase activity"/>
    <property type="evidence" value="ECO:0007669"/>
    <property type="project" value="InterPro"/>
</dbReference>
<keyword evidence="7 12" id="KW-1133">Transmembrane helix</keyword>